<protein>
    <submittedName>
        <fullName evidence="2">Uncharacterized protein</fullName>
    </submittedName>
</protein>
<dbReference type="Proteomes" id="UP000186559">
    <property type="component" value="Chromosome"/>
</dbReference>
<dbReference type="EMBL" id="CP014796">
    <property type="protein sequence ID" value="APX24630.1"/>
    <property type="molecule type" value="Genomic_DNA"/>
</dbReference>
<sequence>MPSLRILARLQQIAERREALRASEGFEEEPALPDSVAREFQERGAASLRPRD</sequence>
<evidence type="ECO:0000313" key="2">
    <source>
        <dbReference type="EMBL" id="APX24630.1"/>
    </source>
</evidence>
<dbReference type="STRING" id="1229727.Ga0080559_TMP3834"/>
<evidence type="ECO:0000313" key="3">
    <source>
        <dbReference type="Proteomes" id="UP000186559"/>
    </source>
</evidence>
<gene>
    <name evidence="2" type="ORF">Ga0080559_TMP3834</name>
</gene>
<evidence type="ECO:0000256" key="1">
    <source>
        <dbReference type="SAM" id="MobiDB-lite"/>
    </source>
</evidence>
<accession>A0A1U7D991</accession>
<proteinExistence type="predicted"/>
<dbReference type="KEGG" id="tpro:Ga0080559_TMP3834"/>
<name>A0A1U7D991_9RHOB</name>
<feature type="region of interest" description="Disordered" evidence="1">
    <location>
        <begin position="21"/>
        <end position="52"/>
    </location>
</feature>
<keyword evidence="3" id="KW-1185">Reference proteome</keyword>
<dbReference type="AlphaFoldDB" id="A0A1U7D991"/>
<reference evidence="2 3" key="1">
    <citation type="submission" date="2016-03" db="EMBL/GenBank/DDBJ databases">
        <title>Deep-sea bacteria in the southern Pacific.</title>
        <authorList>
            <person name="Tang K."/>
        </authorList>
    </citation>
    <scope>NUCLEOTIDE SEQUENCE [LARGE SCALE GENOMIC DNA]</scope>
    <source>
        <strain evidence="2 3">JLT2016</strain>
    </source>
</reference>
<organism evidence="2 3">
    <name type="scientific">Salipiger profundus</name>
    <dbReference type="NCBI Taxonomy" id="1229727"/>
    <lineage>
        <taxon>Bacteria</taxon>
        <taxon>Pseudomonadati</taxon>
        <taxon>Pseudomonadota</taxon>
        <taxon>Alphaproteobacteria</taxon>
        <taxon>Rhodobacterales</taxon>
        <taxon>Roseobacteraceae</taxon>
        <taxon>Salipiger</taxon>
    </lineage>
</organism>